<evidence type="ECO:0008006" key="4">
    <source>
        <dbReference type="Google" id="ProtNLM"/>
    </source>
</evidence>
<evidence type="ECO:0000256" key="1">
    <source>
        <dbReference type="SAM" id="MobiDB-lite"/>
    </source>
</evidence>
<dbReference type="InParanoid" id="A0A1V8SX84"/>
<gene>
    <name evidence="2" type="ORF">B0A48_10413</name>
</gene>
<feature type="region of interest" description="Disordered" evidence="1">
    <location>
        <begin position="1"/>
        <end position="74"/>
    </location>
</feature>
<protein>
    <recommendedName>
        <fullName evidence="4">BTB domain-containing protein</fullName>
    </recommendedName>
</protein>
<dbReference type="EMBL" id="NAJO01000023">
    <property type="protein sequence ID" value="OQO03773.1"/>
    <property type="molecule type" value="Genomic_DNA"/>
</dbReference>
<feature type="compositionally biased region" description="Polar residues" evidence="1">
    <location>
        <begin position="16"/>
        <end position="27"/>
    </location>
</feature>
<feature type="compositionally biased region" description="Pro residues" evidence="1">
    <location>
        <begin position="115"/>
        <end position="128"/>
    </location>
</feature>
<reference evidence="3" key="1">
    <citation type="submission" date="2017-03" db="EMBL/GenBank/DDBJ databases">
        <title>Genomes of endolithic fungi from Antarctica.</title>
        <authorList>
            <person name="Coleine C."/>
            <person name="Masonjones S."/>
            <person name="Stajich J.E."/>
        </authorList>
    </citation>
    <scope>NUCLEOTIDE SEQUENCE [LARGE SCALE GENOMIC DNA]</scope>
    <source>
        <strain evidence="3">CCFEE 5527</strain>
    </source>
</reference>
<feature type="compositionally biased region" description="Low complexity" evidence="1">
    <location>
        <begin position="88"/>
        <end position="114"/>
    </location>
</feature>
<proteinExistence type="predicted"/>
<name>A0A1V8SX84_9PEZI</name>
<dbReference type="AlphaFoldDB" id="A0A1V8SX84"/>
<evidence type="ECO:0000313" key="2">
    <source>
        <dbReference type="EMBL" id="OQO03773.1"/>
    </source>
</evidence>
<feature type="region of interest" description="Disordered" evidence="1">
    <location>
        <begin position="88"/>
        <end position="135"/>
    </location>
</feature>
<evidence type="ECO:0000313" key="3">
    <source>
        <dbReference type="Proteomes" id="UP000192596"/>
    </source>
</evidence>
<accession>A0A1V8SX84</accession>
<sequence>MNSNSPTGPGNKGKGNASQSPTTTAGSNGRDKAAGEPPTPQKGKRKPTSPPASVRGPTAEASNTAGPSSARPVTPELATGAIIAAGSAPPVSTVPTVATGTTRTAGTRPTTATPGPAPPAGPPMPPAPQSNRSRVRTPFGYSNTFRVLVGKAPNNLVFTLHEDLFCQRSRYFRGQRAWTKLQPKGQPNRLTFTHVTKLPDVDPEVFGHYVAASISGVLEFDEPIDYRGLDWRAYFDLHILADYLGDLRMAHSVIDSPHNRERDLR</sequence>
<keyword evidence="3" id="KW-1185">Reference proteome</keyword>
<dbReference type="OrthoDB" id="3794732at2759"/>
<organism evidence="2 3">
    <name type="scientific">Cryoendolithus antarcticus</name>
    <dbReference type="NCBI Taxonomy" id="1507870"/>
    <lineage>
        <taxon>Eukaryota</taxon>
        <taxon>Fungi</taxon>
        <taxon>Dikarya</taxon>
        <taxon>Ascomycota</taxon>
        <taxon>Pezizomycotina</taxon>
        <taxon>Dothideomycetes</taxon>
        <taxon>Dothideomycetidae</taxon>
        <taxon>Cladosporiales</taxon>
        <taxon>Cladosporiaceae</taxon>
        <taxon>Cryoendolithus</taxon>
    </lineage>
</organism>
<comment type="caution">
    <text evidence="2">The sequence shown here is derived from an EMBL/GenBank/DDBJ whole genome shotgun (WGS) entry which is preliminary data.</text>
</comment>
<dbReference type="Proteomes" id="UP000192596">
    <property type="component" value="Unassembled WGS sequence"/>
</dbReference>